<organism evidence="6 7">
    <name type="scientific">Desulfoplanes formicivorans</name>
    <dbReference type="NCBI Taxonomy" id="1592317"/>
    <lineage>
        <taxon>Bacteria</taxon>
        <taxon>Pseudomonadati</taxon>
        <taxon>Thermodesulfobacteriota</taxon>
        <taxon>Desulfovibrionia</taxon>
        <taxon>Desulfovibrionales</taxon>
        <taxon>Desulfoplanaceae</taxon>
        <taxon>Desulfoplanes</taxon>
    </lineage>
</organism>
<dbReference type="InterPro" id="IPR013328">
    <property type="entry name" value="6PGD_dom2"/>
</dbReference>
<dbReference type="GO" id="GO:0050661">
    <property type="term" value="F:NADP binding"/>
    <property type="evidence" value="ECO:0007669"/>
    <property type="project" value="InterPro"/>
</dbReference>
<evidence type="ECO:0000256" key="3">
    <source>
        <dbReference type="ARBA" id="ARBA00023002"/>
    </source>
</evidence>
<dbReference type="NCBIfam" id="TIGR00872">
    <property type="entry name" value="gnd_rel"/>
    <property type="match status" value="1"/>
</dbReference>
<dbReference type="InterPro" id="IPR006114">
    <property type="entry name" value="6PGDH_C"/>
</dbReference>
<evidence type="ECO:0000313" key="6">
    <source>
        <dbReference type="EMBL" id="GAU09223.1"/>
    </source>
</evidence>
<dbReference type="GO" id="GO:0004616">
    <property type="term" value="F:phosphogluconate dehydrogenase (decarboxylating) activity"/>
    <property type="evidence" value="ECO:0007669"/>
    <property type="project" value="InterPro"/>
</dbReference>
<gene>
    <name evidence="6" type="ORF">DPF_1945</name>
</gene>
<comment type="caution">
    <text evidence="6">The sequence shown here is derived from an EMBL/GenBank/DDBJ whole genome shotgun (WGS) entry which is preliminary data.</text>
</comment>
<dbReference type="InterPro" id="IPR006115">
    <property type="entry name" value="6PGDH_NADP-bd"/>
</dbReference>
<dbReference type="GO" id="GO:0006098">
    <property type="term" value="P:pentose-phosphate shunt"/>
    <property type="evidence" value="ECO:0007669"/>
    <property type="project" value="UniProtKB-UniPathway"/>
</dbReference>
<protein>
    <submittedName>
        <fullName evidence="6">6-phosphogluconate dehydrogenase</fullName>
    </submittedName>
</protein>
<keyword evidence="3" id="KW-0560">Oxidoreductase</keyword>
<dbReference type="Gene3D" id="3.40.50.720">
    <property type="entry name" value="NAD(P)-binding Rossmann-like Domain"/>
    <property type="match status" value="1"/>
</dbReference>
<dbReference type="AlphaFoldDB" id="A0A194AIR9"/>
<dbReference type="InterPro" id="IPR004849">
    <property type="entry name" value="6DGDH_YqeC"/>
</dbReference>
<dbReference type="InterPro" id="IPR036291">
    <property type="entry name" value="NAD(P)-bd_dom_sf"/>
</dbReference>
<dbReference type="InterPro" id="IPR006183">
    <property type="entry name" value="Pgluconate_DH"/>
</dbReference>
<dbReference type="InterPro" id="IPR008927">
    <property type="entry name" value="6-PGluconate_DH-like_C_sf"/>
</dbReference>
<dbReference type="OrthoDB" id="9804542at2"/>
<dbReference type="Pfam" id="PF00393">
    <property type="entry name" value="6PGD"/>
    <property type="match status" value="1"/>
</dbReference>
<evidence type="ECO:0000259" key="5">
    <source>
        <dbReference type="SMART" id="SM01350"/>
    </source>
</evidence>
<dbReference type="Pfam" id="PF03446">
    <property type="entry name" value="NAD_binding_2"/>
    <property type="match status" value="1"/>
</dbReference>
<name>A0A194AIR9_9BACT</name>
<feature type="domain" description="6-phosphogluconate dehydrogenase C-terminal" evidence="5">
    <location>
        <begin position="167"/>
        <end position="296"/>
    </location>
</feature>
<dbReference type="Proteomes" id="UP000095200">
    <property type="component" value="Unassembled WGS sequence"/>
</dbReference>
<keyword evidence="4" id="KW-0311">Gluconate utilization</keyword>
<dbReference type="STRING" id="1592317.DPF_1945"/>
<reference evidence="7" key="1">
    <citation type="submission" date="2016-06" db="EMBL/GenBank/DDBJ databases">
        <title>Draft genome sequence of Desulfoplanes formicivorans strain Pf12B.</title>
        <authorList>
            <person name="Watanabe M."/>
            <person name="Kojima H."/>
            <person name="Fukui M."/>
        </authorList>
    </citation>
    <scope>NUCLEOTIDE SEQUENCE [LARGE SCALE GENOMIC DNA]</scope>
    <source>
        <strain evidence="7">Pf12B</strain>
    </source>
</reference>
<dbReference type="SUPFAM" id="SSF48179">
    <property type="entry name" value="6-phosphogluconate dehydrogenase C-terminal domain-like"/>
    <property type="match status" value="1"/>
</dbReference>
<evidence type="ECO:0000256" key="2">
    <source>
        <dbReference type="ARBA" id="ARBA00008419"/>
    </source>
</evidence>
<comment type="pathway">
    <text evidence="1">Carbohydrate degradation; pentose phosphate pathway.</text>
</comment>
<dbReference type="EMBL" id="BDFE01000017">
    <property type="protein sequence ID" value="GAU09223.1"/>
    <property type="molecule type" value="Genomic_DNA"/>
</dbReference>
<dbReference type="Gene3D" id="1.10.1040.10">
    <property type="entry name" value="N-(1-d-carboxylethyl)-l-norvaline Dehydrogenase, domain 2"/>
    <property type="match status" value="1"/>
</dbReference>
<accession>A0A194AIR9</accession>
<sequence length="304" mass="33451">MDIGIVGLGRMGMNIAGRLLGAGHRVVAWNRTHSKVEEIVTQGAIPCERLVDLKTLLPVPRIVWIMLPAGNPTEQIVNSLAEILEPGDMIIDGGNTNYQDDLRRSRSLNTQQIAYVDIGVSGGIWGRKLGFCLMVGGNPSDFETLMPILDDLAAQDGYMFCGDHGAGHFVKMIHNGIEYGMMQAYAEGFNLLEHSPYGPTLDYQALSHLWNQGSVIRSWLLELAEQGFADDPKLTKVRAFVQDSGEGKWAIQHALASSTPAPVLTMALMERFRSREENSFADRLLATLRNRFGGHAVFPADSEK</sequence>
<dbReference type="GO" id="GO:0019521">
    <property type="term" value="P:D-gluconate metabolic process"/>
    <property type="evidence" value="ECO:0007669"/>
    <property type="project" value="UniProtKB-KW"/>
</dbReference>
<dbReference type="PRINTS" id="PR00076">
    <property type="entry name" value="6PGDHDRGNASE"/>
</dbReference>
<dbReference type="UniPathway" id="UPA00115"/>
<proteinExistence type="inferred from homology"/>
<evidence type="ECO:0000256" key="4">
    <source>
        <dbReference type="ARBA" id="ARBA00023064"/>
    </source>
</evidence>
<dbReference type="SUPFAM" id="SSF51735">
    <property type="entry name" value="NAD(P)-binding Rossmann-fold domains"/>
    <property type="match status" value="1"/>
</dbReference>
<evidence type="ECO:0000313" key="7">
    <source>
        <dbReference type="Proteomes" id="UP000095200"/>
    </source>
</evidence>
<keyword evidence="7" id="KW-1185">Reference proteome</keyword>
<dbReference type="RefSeq" id="WP_069859488.1">
    <property type="nucleotide sequence ID" value="NZ_BDFE01000017.1"/>
</dbReference>
<evidence type="ECO:0000256" key="1">
    <source>
        <dbReference type="ARBA" id="ARBA00004959"/>
    </source>
</evidence>
<dbReference type="SMART" id="SM01350">
    <property type="entry name" value="6PGD"/>
    <property type="match status" value="1"/>
</dbReference>
<dbReference type="NCBIfam" id="NF007161">
    <property type="entry name" value="PRK09599.1"/>
    <property type="match status" value="1"/>
</dbReference>
<dbReference type="PANTHER" id="PTHR11811">
    <property type="entry name" value="6-PHOSPHOGLUCONATE DEHYDROGENASE"/>
    <property type="match status" value="1"/>
</dbReference>
<comment type="similarity">
    <text evidence="2">Belongs to the 6-phosphogluconate dehydrogenase family.</text>
</comment>